<organism evidence="1 2">
    <name type="scientific">Nocardia pseudobrasiliensis</name>
    <dbReference type="NCBI Taxonomy" id="45979"/>
    <lineage>
        <taxon>Bacteria</taxon>
        <taxon>Bacillati</taxon>
        <taxon>Actinomycetota</taxon>
        <taxon>Actinomycetes</taxon>
        <taxon>Mycobacteriales</taxon>
        <taxon>Nocardiaceae</taxon>
        <taxon>Nocardia</taxon>
    </lineage>
</organism>
<sequence length="34" mass="3571">MDWLSILNTGSSIFVNATGGIKNVIDILHSLGLA</sequence>
<evidence type="ECO:0000313" key="1">
    <source>
        <dbReference type="EMBL" id="RDI64322.1"/>
    </source>
</evidence>
<proteinExistence type="predicted"/>
<protein>
    <submittedName>
        <fullName evidence="1">Uncharacterized protein</fullName>
    </submittedName>
</protein>
<accession>A0A370I0P6</accession>
<dbReference type="Proteomes" id="UP000254869">
    <property type="component" value="Unassembled WGS sequence"/>
</dbReference>
<gene>
    <name evidence="1" type="ORF">DFR76_108154</name>
</gene>
<dbReference type="EMBL" id="QQBC01000008">
    <property type="protein sequence ID" value="RDI64322.1"/>
    <property type="molecule type" value="Genomic_DNA"/>
</dbReference>
<comment type="caution">
    <text evidence="1">The sequence shown here is derived from an EMBL/GenBank/DDBJ whole genome shotgun (WGS) entry which is preliminary data.</text>
</comment>
<name>A0A370I0P6_9NOCA</name>
<evidence type="ECO:0000313" key="2">
    <source>
        <dbReference type="Proteomes" id="UP000254869"/>
    </source>
</evidence>
<dbReference type="AlphaFoldDB" id="A0A370I0P6"/>
<reference evidence="1 2" key="1">
    <citation type="submission" date="2018-07" db="EMBL/GenBank/DDBJ databases">
        <title>Genomic Encyclopedia of Type Strains, Phase IV (KMG-IV): sequencing the most valuable type-strain genomes for metagenomic binning, comparative biology and taxonomic classification.</title>
        <authorList>
            <person name="Goeker M."/>
        </authorList>
    </citation>
    <scope>NUCLEOTIDE SEQUENCE [LARGE SCALE GENOMIC DNA]</scope>
    <source>
        <strain evidence="1 2">DSM 44290</strain>
    </source>
</reference>
<keyword evidence="2" id="KW-1185">Reference proteome</keyword>
<dbReference type="STRING" id="1210086.GCA_001613105_02727"/>